<accession>A0A3R7NCI6</accession>
<dbReference type="PANTHER" id="PTHR23236">
    <property type="entry name" value="EUKARYOTIC TRANSLATION INITIATION FACTOR 4B/4H"/>
    <property type="match status" value="1"/>
</dbReference>
<dbReference type="Gene3D" id="3.30.70.330">
    <property type="match status" value="2"/>
</dbReference>
<feature type="compositionally biased region" description="Basic residues" evidence="3">
    <location>
        <begin position="145"/>
        <end position="161"/>
    </location>
</feature>
<gene>
    <name evidence="5" type="ORF">BBI17_007403</name>
    <name evidence="6" type="ORF">BBO99_00007453</name>
</gene>
<feature type="compositionally biased region" description="Basic residues" evidence="3">
    <location>
        <begin position="500"/>
        <end position="515"/>
    </location>
</feature>
<dbReference type="CDD" id="cd12394">
    <property type="entry name" value="RRM1_RBM34"/>
    <property type="match status" value="1"/>
</dbReference>
<feature type="region of interest" description="Disordered" evidence="3">
    <location>
        <begin position="62"/>
        <end position="186"/>
    </location>
</feature>
<dbReference type="EMBL" id="MAYM02001992">
    <property type="protein sequence ID" value="RLN06227.1"/>
    <property type="molecule type" value="Genomic_DNA"/>
</dbReference>
<feature type="compositionally biased region" description="Basic and acidic residues" evidence="3">
    <location>
        <begin position="70"/>
        <end position="96"/>
    </location>
</feature>
<name>A0A3R7NCI6_9STRA</name>
<evidence type="ECO:0000313" key="8">
    <source>
        <dbReference type="Proteomes" id="UP000285883"/>
    </source>
</evidence>
<sequence length="522" mass="57999">MAKKSKSKSDGETTPDVEVEQSTQPALEPELMEAVKKQVANQNTSALTNVFASSLFGKKASYAPAVVEEPEPKEKAKKKETGGKKKKKEEAGEKKDKKDKKDKKEKKEKKDKKDKKDKKKETKAGEKDPEPEKPKENMTDAEKKKFLKEKKKAKKLRKLQKKHEAEAEGSDPAEKEVEEGAPDAEKNRRTVFVGNVSLDTTDKDLRRHFSVCGAVENTRLRFLPIAGCAVGQAGNQKLMMKVCANKKILSTGKDNCNAYVTFVEESSVEAALKLTGTTLLHRKIRVDHSDPVVDSRRSVFVGNVPFTCTDEMMQLFFTKRLKTEEESEPVENVRLIRDRESGLGKGFGYILLKTPALVAKTLTLSNLKMGNRELRVQVCGKRFKNRRGDETEKEKYEGVRASAGAHARILMKRKTGADAETHVTTKKMKRTAAAAGLGKKLKPKHAARKAAQAAAATEGKAYVKKRKQDHGDKKVAKVTAAAKGKPSKKRKHDDGDKKAVKPKAKKPKTVVRKTRKVSDAKK</sequence>
<evidence type="ECO:0000313" key="7">
    <source>
        <dbReference type="Proteomes" id="UP000285624"/>
    </source>
</evidence>
<dbReference type="SMART" id="SM00360">
    <property type="entry name" value="RRM"/>
    <property type="match status" value="2"/>
</dbReference>
<feature type="compositionally biased region" description="Basic residues" evidence="3">
    <location>
        <begin position="97"/>
        <end position="118"/>
    </location>
</feature>
<dbReference type="AlphaFoldDB" id="A0A3R7NCI6"/>
<evidence type="ECO:0000313" key="5">
    <source>
        <dbReference type="EMBL" id="RLN06227.1"/>
    </source>
</evidence>
<dbReference type="STRING" id="325452.A0A3R7NCI6"/>
<evidence type="ECO:0000256" key="1">
    <source>
        <dbReference type="ARBA" id="ARBA00022884"/>
    </source>
</evidence>
<dbReference type="PANTHER" id="PTHR23236:SF11">
    <property type="entry name" value="EUKARYOTIC TRANSLATION INITIATION FACTOR 4H"/>
    <property type="match status" value="1"/>
</dbReference>
<dbReference type="InterPro" id="IPR000504">
    <property type="entry name" value="RRM_dom"/>
</dbReference>
<evidence type="ECO:0000256" key="2">
    <source>
        <dbReference type="PROSITE-ProRule" id="PRU00176"/>
    </source>
</evidence>
<dbReference type="InterPro" id="IPR035979">
    <property type="entry name" value="RBD_domain_sf"/>
</dbReference>
<feature type="region of interest" description="Disordered" evidence="3">
    <location>
        <begin position="1"/>
        <end position="31"/>
    </location>
</feature>
<dbReference type="CDD" id="cd12395">
    <property type="entry name" value="RRM2_RBM34"/>
    <property type="match status" value="1"/>
</dbReference>
<dbReference type="Proteomes" id="UP000285883">
    <property type="component" value="Unassembled WGS sequence"/>
</dbReference>
<evidence type="ECO:0000313" key="6">
    <source>
        <dbReference type="EMBL" id="RLN76553.1"/>
    </source>
</evidence>
<evidence type="ECO:0000259" key="4">
    <source>
        <dbReference type="PROSITE" id="PS50102"/>
    </source>
</evidence>
<dbReference type="InterPro" id="IPR012677">
    <property type="entry name" value="Nucleotide-bd_a/b_plait_sf"/>
</dbReference>
<keyword evidence="7" id="KW-1185">Reference proteome</keyword>
<dbReference type="Proteomes" id="UP000285624">
    <property type="component" value="Unassembled WGS sequence"/>
</dbReference>
<dbReference type="SUPFAM" id="SSF54928">
    <property type="entry name" value="RNA-binding domain, RBD"/>
    <property type="match status" value="2"/>
</dbReference>
<protein>
    <recommendedName>
        <fullName evidence="4">RRM domain-containing protein</fullName>
    </recommendedName>
</protein>
<keyword evidence="1 2" id="KW-0694">RNA-binding</keyword>
<feature type="domain" description="RRM" evidence="4">
    <location>
        <begin position="189"/>
        <end position="291"/>
    </location>
</feature>
<dbReference type="InterPro" id="IPR034221">
    <property type="entry name" value="RBM34_RRM2"/>
</dbReference>
<feature type="compositionally biased region" description="Basic and acidic residues" evidence="3">
    <location>
        <begin position="119"/>
        <end position="144"/>
    </location>
</feature>
<feature type="region of interest" description="Disordered" evidence="3">
    <location>
        <begin position="454"/>
        <end position="522"/>
    </location>
</feature>
<dbReference type="EMBL" id="MBDN02000308">
    <property type="protein sequence ID" value="RLN76553.1"/>
    <property type="molecule type" value="Genomic_DNA"/>
</dbReference>
<feature type="compositionally biased region" description="Acidic residues" evidence="3">
    <location>
        <begin position="167"/>
        <end position="182"/>
    </location>
</feature>
<dbReference type="PROSITE" id="PS50102">
    <property type="entry name" value="RRM"/>
    <property type="match status" value="2"/>
</dbReference>
<evidence type="ECO:0000256" key="3">
    <source>
        <dbReference type="SAM" id="MobiDB-lite"/>
    </source>
</evidence>
<proteinExistence type="predicted"/>
<comment type="caution">
    <text evidence="6">The sequence shown here is derived from an EMBL/GenBank/DDBJ whole genome shotgun (WGS) entry which is preliminary data.</text>
</comment>
<dbReference type="Pfam" id="PF00076">
    <property type="entry name" value="RRM_1"/>
    <property type="match status" value="1"/>
</dbReference>
<feature type="domain" description="RRM" evidence="4">
    <location>
        <begin position="297"/>
        <end position="381"/>
    </location>
</feature>
<dbReference type="GO" id="GO:0003723">
    <property type="term" value="F:RNA binding"/>
    <property type="evidence" value="ECO:0007669"/>
    <property type="project" value="UniProtKB-UniRule"/>
</dbReference>
<reference evidence="7 8" key="1">
    <citation type="submission" date="2018-07" db="EMBL/GenBank/DDBJ databases">
        <title>Genome sequencing of oomycete isolates from Chile give support for New Zealand origin for Phytophthora kernoviae and make available the first Nothophytophthora sp. genome.</title>
        <authorList>
            <person name="Studholme D.J."/>
            <person name="Sanfuentes E."/>
            <person name="Panda P."/>
            <person name="Hill R."/>
            <person name="Sambles C."/>
            <person name="Grant M."/>
            <person name="Williams N.M."/>
            <person name="Mcdougal R.L."/>
        </authorList>
    </citation>
    <scope>NUCLEOTIDE SEQUENCE [LARGE SCALE GENOMIC DNA]</scope>
    <source>
        <strain evidence="5">Chile2</strain>
        <strain evidence="6">Chile4</strain>
    </source>
</reference>
<organism evidence="6 7">
    <name type="scientific">Phytophthora kernoviae</name>
    <dbReference type="NCBI Taxonomy" id="325452"/>
    <lineage>
        <taxon>Eukaryota</taxon>
        <taxon>Sar</taxon>
        <taxon>Stramenopiles</taxon>
        <taxon>Oomycota</taxon>
        <taxon>Peronosporomycetes</taxon>
        <taxon>Peronosporales</taxon>
        <taxon>Peronosporaceae</taxon>
        <taxon>Phytophthora</taxon>
    </lineage>
</organism>